<dbReference type="InterPro" id="IPR015915">
    <property type="entry name" value="Kelch-typ_b-propeller"/>
</dbReference>
<dbReference type="PANTHER" id="PTHR23244:SF471">
    <property type="entry name" value="GUANINE NUCLEOTIDE-BINDING PROTEIN SUBUNIT BETA 1-RELATED"/>
    <property type="match status" value="1"/>
</dbReference>
<keyword evidence="4" id="KW-1185">Reference proteome</keyword>
<comment type="caution">
    <text evidence="3">The sequence shown here is derived from an EMBL/GenBank/DDBJ whole genome shotgun (WGS) entry which is preliminary data.</text>
</comment>
<dbReference type="CDD" id="cd12087">
    <property type="entry name" value="TM_EGFR-like"/>
    <property type="match status" value="1"/>
</dbReference>
<evidence type="ECO:0000313" key="4">
    <source>
        <dbReference type="Proteomes" id="UP000268093"/>
    </source>
</evidence>
<keyword evidence="2" id="KW-0472">Membrane</keyword>
<dbReference type="AlphaFoldDB" id="A0A433D2C4"/>
<accession>A0A433D2C4</accession>
<organism evidence="3 4">
    <name type="scientific">Jimgerdemannia flammicorona</name>
    <dbReference type="NCBI Taxonomy" id="994334"/>
    <lineage>
        <taxon>Eukaryota</taxon>
        <taxon>Fungi</taxon>
        <taxon>Fungi incertae sedis</taxon>
        <taxon>Mucoromycota</taxon>
        <taxon>Mucoromycotina</taxon>
        <taxon>Endogonomycetes</taxon>
        <taxon>Endogonales</taxon>
        <taxon>Endogonaceae</taxon>
        <taxon>Jimgerdemannia</taxon>
    </lineage>
</organism>
<feature type="region of interest" description="Disordered" evidence="1">
    <location>
        <begin position="446"/>
        <end position="471"/>
    </location>
</feature>
<feature type="region of interest" description="Disordered" evidence="1">
    <location>
        <begin position="1"/>
        <end position="27"/>
    </location>
</feature>
<dbReference type="InterPro" id="IPR011043">
    <property type="entry name" value="Gal_Oxase/kelch_b-propeller"/>
</dbReference>
<proteinExistence type="predicted"/>
<name>A0A433D2C4_9FUNG</name>
<feature type="transmembrane region" description="Helical" evidence="2">
    <location>
        <begin position="473"/>
        <end position="499"/>
    </location>
</feature>
<dbReference type="SUPFAM" id="SSF50965">
    <property type="entry name" value="Galactose oxidase, central domain"/>
    <property type="match status" value="2"/>
</dbReference>
<gene>
    <name evidence="3" type="ORF">BC936DRAFT_148758</name>
</gene>
<dbReference type="EMBL" id="RBNI01007984">
    <property type="protein sequence ID" value="RUP44990.1"/>
    <property type="molecule type" value="Genomic_DNA"/>
</dbReference>
<keyword evidence="2" id="KW-1133">Transmembrane helix</keyword>
<reference evidence="3 4" key="1">
    <citation type="journal article" date="2018" name="New Phytol.">
        <title>Phylogenomics of Endogonaceae and evolution of mycorrhizas within Mucoromycota.</title>
        <authorList>
            <person name="Chang Y."/>
            <person name="Desiro A."/>
            <person name="Na H."/>
            <person name="Sandor L."/>
            <person name="Lipzen A."/>
            <person name="Clum A."/>
            <person name="Barry K."/>
            <person name="Grigoriev I.V."/>
            <person name="Martin F.M."/>
            <person name="Stajich J.E."/>
            <person name="Smith M.E."/>
            <person name="Bonito G."/>
            <person name="Spatafora J.W."/>
        </authorList>
    </citation>
    <scope>NUCLEOTIDE SEQUENCE [LARGE SCALE GENOMIC DNA]</scope>
    <source>
        <strain evidence="3 4">GMNB39</strain>
    </source>
</reference>
<dbReference type="PANTHER" id="PTHR23244">
    <property type="entry name" value="KELCH REPEAT DOMAIN"/>
    <property type="match status" value="1"/>
</dbReference>
<evidence type="ECO:0000256" key="2">
    <source>
        <dbReference type="SAM" id="Phobius"/>
    </source>
</evidence>
<sequence>MPNLPFTERPLTHIPKPDHQSSHTGPRSQGCAFTYNNRFYILAGKDQSSTSGLFMSTSFPIDLTYSQPIWANNSINYFFANMDSQLQANKGLYIRPCVVTPNGTLIVGGNNYIGYDIYNDRWLGTLALSGTYPPSPGAILGCDWSSTCSQRIVTVDDSLWIFQDFNSSTPVLIAAPTGIYVLNLTTFTWSSRTALVNAAAGTPVLPPQLFRPTLIYVSAAHLANITNTTRAGVIFVIGGDAPVNITEAISTNTIWIFDIASSLWFHHPANLTEPLEDCHAFFYPPKNRLIVYPGRLLYKPTDLLRFEPTPRMYVLTAAFSQSFPIKFAGGQAVIINNGVGIAGSNNLQLLDLKADPSMPLGIGITVSNQIGEQDQPGWLYDTSTVQQGNSVSIAFGREWFEGARREGGKWFVVYGGWNGTGNTDKFYIYDMEKMQWALKATATPFATPPSMSTAPATTKPTTQPTNASSEQPALGPIIGGVLGGIAVCALSGLAAVLFLRCRRNRKRSQRLAVINPSSDTETDDKNSKPNSPPSCSRPLLTPPPSHTSILSPIYAALPPPLPRPTNGTVVLKMRETFKPAEITFKPAEITFKPAEITFKPAEIEGR</sequence>
<evidence type="ECO:0000313" key="3">
    <source>
        <dbReference type="EMBL" id="RUP44990.1"/>
    </source>
</evidence>
<feature type="region of interest" description="Disordered" evidence="1">
    <location>
        <begin position="510"/>
        <end position="542"/>
    </location>
</feature>
<protein>
    <submittedName>
        <fullName evidence="3">Uncharacterized protein</fullName>
    </submittedName>
</protein>
<dbReference type="Proteomes" id="UP000268093">
    <property type="component" value="Unassembled WGS sequence"/>
</dbReference>
<dbReference type="Gene3D" id="2.120.10.80">
    <property type="entry name" value="Kelch-type beta propeller"/>
    <property type="match status" value="1"/>
</dbReference>
<keyword evidence="2" id="KW-0812">Transmembrane</keyword>
<evidence type="ECO:0000256" key="1">
    <source>
        <dbReference type="SAM" id="MobiDB-lite"/>
    </source>
</evidence>